<keyword evidence="2" id="KW-0732">Signal</keyword>
<evidence type="ECO:0000256" key="1">
    <source>
        <dbReference type="SAM" id="Phobius"/>
    </source>
</evidence>
<feature type="transmembrane region" description="Helical" evidence="1">
    <location>
        <begin position="177"/>
        <end position="196"/>
    </location>
</feature>
<feature type="transmembrane region" description="Helical" evidence="1">
    <location>
        <begin position="208"/>
        <end position="227"/>
    </location>
</feature>
<dbReference type="RefSeq" id="WP_274689349.1">
    <property type="nucleotide sequence ID" value="NZ_JAPMOU010000016.1"/>
</dbReference>
<feature type="transmembrane region" description="Helical" evidence="1">
    <location>
        <begin position="146"/>
        <end position="165"/>
    </location>
</feature>
<dbReference type="InterPro" id="IPR037185">
    <property type="entry name" value="EmrE-like"/>
</dbReference>
<proteinExistence type="predicted"/>
<evidence type="ECO:0000259" key="3">
    <source>
        <dbReference type="Pfam" id="PF00892"/>
    </source>
</evidence>
<dbReference type="Pfam" id="PF00892">
    <property type="entry name" value="EamA"/>
    <property type="match status" value="2"/>
</dbReference>
<dbReference type="EMBL" id="JAPMOU010000016">
    <property type="protein sequence ID" value="MDE1463000.1"/>
    <property type="molecule type" value="Genomic_DNA"/>
</dbReference>
<keyword evidence="1" id="KW-0472">Membrane</keyword>
<feature type="domain" description="EamA" evidence="3">
    <location>
        <begin position="8"/>
        <end position="138"/>
    </location>
</feature>
<feature type="transmembrane region" description="Helical" evidence="1">
    <location>
        <begin position="264"/>
        <end position="281"/>
    </location>
</feature>
<feature type="signal peptide" evidence="2">
    <location>
        <begin position="1"/>
        <end position="27"/>
    </location>
</feature>
<evidence type="ECO:0000256" key="2">
    <source>
        <dbReference type="SAM" id="SignalP"/>
    </source>
</evidence>
<evidence type="ECO:0000313" key="4">
    <source>
        <dbReference type="EMBL" id="MDE1463000.1"/>
    </source>
</evidence>
<accession>A0ABT5U9H0</accession>
<feature type="transmembrane region" description="Helical" evidence="1">
    <location>
        <begin position="122"/>
        <end position="140"/>
    </location>
</feature>
<reference evidence="4 5" key="1">
    <citation type="submission" date="2022-11" db="EMBL/GenBank/DDBJ databases">
        <title>Spartinivicinus poritis sp. nov., isolated from scleractinian coral Porites lutea.</title>
        <authorList>
            <person name="Zhang G."/>
            <person name="Cai L."/>
            <person name="Wei Q."/>
        </authorList>
    </citation>
    <scope>NUCLEOTIDE SEQUENCE [LARGE SCALE GENOMIC DNA]</scope>
    <source>
        <strain evidence="4 5">A2-2</strain>
    </source>
</reference>
<dbReference type="PANTHER" id="PTHR22911">
    <property type="entry name" value="ACYL-MALONYL CONDENSING ENZYME-RELATED"/>
    <property type="match status" value="1"/>
</dbReference>
<organism evidence="4 5">
    <name type="scientific">Spartinivicinus poritis</name>
    <dbReference type="NCBI Taxonomy" id="2994640"/>
    <lineage>
        <taxon>Bacteria</taxon>
        <taxon>Pseudomonadati</taxon>
        <taxon>Pseudomonadota</taxon>
        <taxon>Gammaproteobacteria</taxon>
        <taxon>Oceanospirillales</taxon>
        <taxon>Zooshikellaceae</taxon>
        <taxon>Spartinivicinus</taxon>
    </lineage>
</organism>
<gene>
    <name evidence="4" type="ORF">ORQ98_13590</name>
</gene>
<dbReference type="Proteomes" id="UP001528823">
    <property type="component" value="Unassembled WGS sequence"/>
</dbReference>
<feature type="transmembrane region" description="Helical" evidence="1">
    <location>
        <begin position="239"/>
        <end position="258"/>
    </location>
</feature>
<feature type="domain" description="EamA" evidence="3">
    <location>
        <begin position="147"/>
        <end position="281"/>
    </location>
</feature>
<name>A0ABT5U9H0_9GAMM</name>
<dbReference type="SUPFAM" id="SSF103481">
    <property type="entry name" value="Multidrug resistance efflux transporter EmrE"/>
    <property type="match status" value="2"/>
</dbReference>
<comment type="caution">
    <text evidence="4">The sequence shown here is derived from an EMBL/GenBank/DDBJ whole genome shotgun (WGS) entry which is preliminary data.</text>
</comment>
<keyword evidence="5" id="KW-1185">Reference proteome</keyword>
<evidence type="ECO:0000313" key="5">
    <source>
        <dbReference type="Proteomes" id="UP001528823"/>
    </source>
</evidence>
<keyword evidence="1" id="KW-0812">Transmembrane</keyword>
<feature type="chain" id="PRO_5046429999" evidence="2">
    <location>
        <begin position="28"/>
        <end position="289"/>
    </location>
</feature>
<feature type="transmembrane region" description="Helical" evidence="1">
    <location>
        <begin position="93"/>
        <end position="115"/>
    </location>
</feature>
<feature type="transmembrane region" description="Helical" evidence="1">
    <location>
        <begin position="68"/>
        <end position="87"/>
    </location>
</feature>
<feature type="transmembrane region" description="Helical" evidence="1">
    <location>
        <begin position="37"/>
        <end position="56"/>
    </location>
</feature>
<sequence length="289" mass="31149">MQTKSWPIGATCILFAAVTFAFQPVFAAVIYTTGANPAGLLWIRFIGASICLLVVLQLQNKPMNKLCWPSMFLGIIYAVIALCYFSAIQYASASLVVILLYLFPVFVMVLARFVFKEQLSKLKITALTIALVGVLFSVGLTPEGSLIGILLSLTAALGYALYILLSNHFLTNKDIMVSTTYIFIGAAVTYTLAALVTSEVKLPQQTSGWLAIAGLIIFSTVLPIIALNLGNMIIGASDTAILSTLEPIVTIFLAVLILNEELNLYRIAGGFMVVAAVILISREKVSTTH</sequence>
<keyword evidence="1" id="KW-1133">Transmembrane helix</keyword>
<dbReference type="PANTHER" id="PTHR22911:SF79">
    <property type="entry name" value="MOBA-LIKE NTP TRANSFERASE DOMAIN-CONTAINING PROTEIN"/>
    <property type="match status" value="1"/>
</dbReference>
<dbReference type="Gene3D" id="1.10.3730.20">
    <property type="match status" value="1"/>
</dbReference>
<dbReference type="InterPro" id="IPR000620">
    <property type="entry name" value="EamA_dom"/>
</dbReference>
<protein>
    <submittedName>
        <fullName evidence="4">DMT family transporter</fullName>
    </submittedName>
</protein>